<evidence type="ECO:0000313" key="4">
    <source>
        <dbReference type="Proteomes" id="UP000029549"/>
    </source>
</evidence>
<accession>A0A0E3BN65</accession>
<gene>
    <name evidence="3" type="ORF">P608_25070</name>
</gene>
<dbReference type="EMBL" id="AWTP01000165">
    <property type="protein sequence ID" value="KGH03582.1"/>
    <property type="molecule type" value="Genomic_DNA"/>
</dbReference>
<dbReference type="Proteomes" id="UP000029549">
    <property type="component" value="Unassembled WGS sequence"/>
</dbReference>
<keyword evidence="4" id="KW-1185">Reference proteome</keyword>
<feature type="domain" description="SHOCT" evidence="2">
    <location>
        <begin position="76"/>
        <end position="103"/>
    </location>
</feature>
<name>A0A0E3BN65_9BURK</name>
<keyword evidence="1" id="KW-0812">Transmembrane</keyword>
<dbReference type="AlphaFoldDB" id="A0A0E3BN65"/>
<keyword evidence="1" id="KW-0472">Membrane</keyword>
<reference evidence="3 4" key="1">
    <citation type="submission" date="2013-09" db="EMBL/GenBank/DDBJ databases">
        <title>High correlation between genotypes and phenotypes of environmental bacteria Comamonas testosteroni strains.</title>
        <authorList>
            <person name="Liu L."/>
            <person name="Zhu W."/>
            <person name="Xia X."/>
            <person name="Xu B."/>
            <person name="Luo M."/>
            <person name="Wang G."/>
        </authorList>
    </citation>
    <scope>NUCLEOTIDE SEQUENCE [LARGE SCALE GENOMIC DNA]</scope>
    <source>
        <strain evidence="3 4">DF2</strain>
    </source>
</reference>
<dbReference type="InterPro" id="IPR018649">
    <property type="entry name" value="SHOCT"/>
</dbReference>
<sequence>MDLRKISQYDIFKNAVVGAVIGLCASFFIPFMRPVKGAFAGALILVAIGVYKNLCNNSTAISKTETDSGLSANSSDELIRLDNLRKSGVITEEEFQAKKTQILNR</sequence>
<feature type="transmembrane region" description="Helical" evidence="1">
    <location>
        <begin position="37"/>
        <end position="54"/>
    </location>
</feature>
<keyword evidence="1" id="KW-1133">Transmembrane helix</keyword>
<proteinExistence type="predicted"/>
<dbReference type="RefSeq" id="WP_034393574.1">
    <property type="nucleotide sequence ID" value="NZ_AWTM01000120.1"/>
</dbReference>
<comment type="caution">
    <text evidence="3">The sequence shown here is derived from an EMBL/GenBank/DDBJ whole genome shotgun (WGS) entry which is preliminary data.</text>
</comment>
<feature type="transmembrane region" description="Helical" evidence="1">
    <location>
        <begin position="12"/>
        <end position="31"/>
    </location>
</feature>
<organism evidence="3 4">
    <name type="scientific">Comamonas thiooxydans</name>
    <dbReference type="NCBI Taxonomy" id="363952"/>
    <lineage>
        <taxon>Bacteria</taxon>
        <taxon>Pseudomonadati</taxon>
        <taxon>Pseudomonadota</taxon>
        <taxon>Betaproteobacteria</taxon>
        <taxon>Burkholderiales</taxon>
        <taxon>Comamonadaceae</taxon>
        <taxon>Comamonas</taxon>
    </lineage>
</organism>
<evidence type="ECO:0000256" key="1">
    <source>
        <dbReference type="SAM" id="Phobius"/>
    </source>
</evidence>
<dbReference type="Pfam" id="PF09851">
    <property type="entry name" value="SHOCT"/>
    <property type="match status" value="1"/>
</dbReference>
<protein>
    <recommendedName>
        <fullName evidence="2">SHOCT domain-containing protein</fullName>
    </recommendedName>
</protein>
<evidence type="ECO:0000313" key="3">
    <source>
        <dbReference type="EMBL" id="KGH03582.1"/>
    </source>
</evidence>
<evidence type="ECO:0000259" key="2">
    <source>
        <dbReference type="Pfam" id="PF09851"/>
    </source>
</evidence>